<feature type="transmembrane region" description="Helical" evidence="6">
    <location>
        <begin position="175"/>
        <end position="198"/>
    </location>
</feature>
<dbReference type="OrthoDB" id="5417844at2759"/>
<comment type="subcellular location">
    <subcellularLocation>
        <location evidence="1">Membrane</location>
        <topology evidence="1">Multi-pass membrane protein</topology>
    </subcellularLocation>
</comment>
<keyword evidence="4 6" id="KW-0472">Membrane</keyword>
<feature type="domain" description="Rhodopsin" evidence="7">
    <location>
        <begin position="35"/>
        <end position="272"/>
    </location>
</feature>
<protein>
    <recommendedName>
        <fullName evidence="7">Rhodopsin domain-containing protein</fullName>
    </recommendedName>
</protein>
<dbReference type="PANTHER" id="PTHR33048:SF47">
    <property type="entry name" value="INTEGRAL MEMBRANE PROTEIN-RELATED"/>
    <property type="match status" value="1"/>
</dbReference>
<evidence type="ECO:0000313" key="8">
    <source>
        <dbReference type="EMBL" id="KAF2450126.1"/>
    </source>
</evidence>
<feature type="transmembrane region" description="Helical" evidence="6">
    <location>
        <begin position="51"/>
        <end position="71"/>
    </location>
</feature>
<name>A0A9P4UH00_9PLEO</name>
<feature type="transmembrane region" description="Helical" evidence="6">
    <location>
        <begin position="91"/>
        <end position="114"/>
    </location>
</feature>
<feature type="transmembrane region" description="Helical" evidence="6">
    <location>
        <begin position="126"/>
        <end position="151"/>
    </location>
</feature>
<dbReference type="InterPro" id="IPR052337">
    <property type="entry name" value="SAT4-like"/>
</dbReference>
<dbReference type="InterPro" id="IPR049326">
    <property type="entry name" value="Rhodopsin_dom_fungi"/>
</dbReference>
<evidence type="ECO:0000256" key="6">
    <source>
        <dbReference type="SAM" id="Phobius"/>
    </source>
</evidence>
<gene>
    <name evidence="8" type="ORF">P171DRAFT_426596</name>
</gene>
<evidence type="ECO:0000256" key="5">
    <source>
        <dbReference type="ARBA" id="ARBA00038359"/>
    </source>
</evidence>
<evidence type="ECO:0000256" key="3">
    <source>
        <dbReference type="ARBA" id="ARBA00022989"/>
    </source>
</evidence>
<dbReference type="PANTHER" id="PTHR33048">
    <property type="entry name" value="PTH11-LIKE INTEGRAL MEMBRANE PROTEIN (AFU_ORTHOLOGUE AFUA_5G11245)"/>
    <property type="match status" value="1"/>
</dbReference>
<dbReference type="Proteomes" id="UP000799764">
    <property type="component" value="Unassembled WGS sequence"/>
</dbReference>
<dbReference type="EMBL" id="MU001493">
    <property type="protein sequence ID" value="KAF2450126.1"/>
    <property type="molecule type" value="Genomic_DNA"/>
</dbReference>
<accession>A0A9P4UH00</accession>
<sequence>MSAQPTADYLNESRQPNLYAASTITYIGALLAVTLRLWARKLKSAKFRMDDWFIIAAQIGATALLINMYWWVSRGYGKHREAVGPTVDYDFFLGFFIAEIIYTVIITFVKYSILALYWRLFQADNILWPIGIMSFVATAWGVAVLLLSILACIPPKAIWDKTIEDAKCGVDMGRFLWGISIPNIISDVVLLLLPVPYVLRLNMSYSQKRLILGTFFLGGFVCIASIMRLVSVIHQDPGPDASWNWTGQGYWAVTECHLAIISACLPTLRPIWTHCVRTPEPSTTEPSFSCSPVWTIGSSGKRTRRFKDDSLLVRTVNSVVHPFSVIDEGRESDGEVVFAPQDGAHTARATVEGYEMDDISKRP</sequence>
<comment type="caution">
    <text evidence="8">The sequence shown here is derived from an EMBL/GenBank/DDBJ whole genome shotgun (WGS) entry which is preliminary data.</text>
</comment>
<dbReference type="Pfam" id="PF20684">
    <property type="entry name" value="Fung_rhodopsin"/>
    <property type="match status" value="1"/>
</dbReference>
<proteinExistence type="inferred from homology"/>
<dbReference type="GO" id="GO:0016020">
    <property type="term" value="C:membrane"/>
    <property type="evidence" value="ECO:0007669"/>
    <property type="project" value="UniProtKB-SubCell"/>
</dbReference>
<comment type="similarity">
    <text evidence="5">Belongs to the SAT4 family.</text>
</comment>
<keyword evidence="9" id="KW-1185">Reference proteome</keyword>
<evidence type="ECO:0000313" key="9">
    <source>
        <dbReference type="Proteomes" id="UP000799764"/>
    </source>
</evidence>
<evidence type="ECO:0000256" key="4">
    <source>
        <dbReference type="ARBA" id="ARBA00023136"/>
    </source>
</evidence>
<dbReference type="AlphaFoldDB" id="A0A9P4UH00"/>
<feature type="transmembrane region" description="Helical" evidence="6">
    <location>
        <begin position="18"/>
        <end position="39"/>
    </location>
</feature>
<organism evidence="8 9">
    <name type="scientific">Karstenula rhodostoma CBS 690.94</name>
    <dbReference type="NCBI Taxonomy" id="1392251"/>
    <lineage>
        <taxon>Eukaryota</taxon>
        <taxon>Fungi</taxon>
        <taxon>Dikarya</taxon>
        <taxon>Ascomycota</taxon>
        <taxon>Pezizomycotina</taxon>
        <taxon>Dothideomycetes</taxon>
        <taxon>Pleosporomycetidae</taxon>
        <taxon>Pleosporales</taxon>
        <taxon>Massarineae</taxon>
        <taxon>Didymosphaeriaceae</taxon>
        <taxon>Karstenula</taxon>
    </lineage>
</organism>
<evidence type="ECO:0000256" key="1">
    <source>
        <dbReference type="ARBA" id="ARBA00004141"/>
    </source>
</evidence>
<evidence type="ECO:0000256" key="2">
    <source>
        <dbReference type="ARBA" id="ARBA00022692"/>
    </source>
</evidence>
<feature type="transmembrane region" description="Helical" evidence="6">
    <location>
        <begin position="210"/>
        <end position="230"/>
    </location>
</feature>
<keyword evidence="2 6" id="KW-0812">Transmembrane</keyword>
<reference evidence="8" key="1">
    <citation type="journal article" date="2020" name="Stud. Mycol.">
        <title>101 Dothideomycetes genomes: a test case for predicting lifestyles and emergence of pathogens.</title>
        <authorList>
            <person name="Haridas S."/>
            <person name="Albert R."/>
            <person name="Binder M."/>
            <person name="Bloem J."/>
            <person name="Labutti K."/>
            <person name="Salamov A."/>
            <person name="Andreopoulos B."/>
            <person name="Baker S."/>
            <person name="Barry K."/>
            <person name="Bills G."/>
            <person name="Bluhm B."/>
            <person name="Cannon C."/>
            <person name="Castanera R."/>
            <person name="Culley D."/>
            <person name="Daum C."/>
            <person name="Ezra D."/>
            <person name="Gonzalez J."/>
            <person name="Henrissat B."/>
            <person name="Kuo A."/>
            <person name="Liang C."/>
            <person name="Lipzen A."/>
            <person name="Lutzoni F."/>
            <person name="Magnuson J."/>
            <person name="Mondo S."/>
            <person name="Nolan M."/>
            <person name="Ohm R."/>
            <person name="Pangilinan J."/>
            <person name="Park H.-J."/>
            <person name="Ramirez L."/>
            <person name="Alfaro M."/>
            <person name="Sun H."/>
            <person name="Tritt A."/>
            <person name="Yoshinaga Y."/>
            <person name="Zwiers L.-H."/>
            <person name="Turgeon B."/>
            <person name="Goodwin S."/>
            <person name="Spatafora J."/>
            <person name="Crous P."/>
            <person name="Grigoriev I."/>
        </authorList>
    </citation>
    <scope>NUCLEOTIDE SEQUENCE</scope>
    <source>
        <strain evidence="8">CBS 690.94</strain>
    </source>
</reference>
<evidence type="ECO:0000259" key="7">
    <source>
        <dbReference type="Pfam" id="PF20684"/>
    </source>
</evidence>
<keyword evidence="3 6" id="KW-1133">Transmembrane helix</keyword>